<gene>
    <name evidence="3" type="ORF">IAA21_11775</name>
</gene>
<keyword evidence="1" id="KW-0732">Signal</keyword>
<reference evidence="3" key="2">
    <citation type="submission" date="2021-04" db="EMBL/GenBank/DDBJ databases">
        <authorList>
            <person name="Gilroy R."/>
        </authorList>
    </citation>
    <scope>NUCLEOTIDE SEQUENCE</scope>
    <source>
        <strain evidence="3">14324</strain>
    </source>
</reference>
<feature type="signal peptide" evidence="1">
    <location>
        <begin position="1"/>
        <end position="23"/>
    </location>
</feature>
<feature type="domain" description="DUF4886" evidence="2">
    <location>
        <begin position="97"/>
        <end position="235"/>
    </location>
</feature>
<dbReference type="Pfam" id="PF16227">
    <property type="entry name" value="DUF4886"/>
    <property type="match status" value="1"/>
</dbReference>
<evidence type="ECO:0000256" key="1">
    <source>
        <dbReference type="SAM" id="SignalP"/>
    </source>
</evidence>
<name>A0A9D2DUI6_9FIRM</name>
<organism evidence="3 4">
    <name type="scientific">Candidatus Blautia faecigallinarum</name>
    <dbReference type="NCBI Taxonomy" id="2838488"/>
    <lineage>
        <taxon>Bacteria</taxon>
        <taxon>Bacillati</taxon>
        <taxon>Bacillota</taxon>
        <taxon>Clostridia</taxon>
        <taxon>Lachnospirales</taxon>
        <taxon>Lachnospiraceae</taxon>
        <taxon>Blautia</taxon>
    </lineage>
</organism>
<protein>
    <submittedName>
        <fullName evidence="3">DUF4886 domain-containing protein</fullName>
    </submittedName>
</protein>
<comment type="caution">
    <text evidence="3">The sequence shown here is derived from an EMBL/GenBank/DDBJ whole genome shotgun (WGS) entry which is preliminary data.</text>
</comment>
<dbReference type="Gene3D" id="3.40.50.1110">
    <property type="entry name" value="SGNH hydrolase"/>
    <property type="match status" value="1"/>
</dbReference>
<dbReference type="InterPro" id="IPR036514">
    <property type="entry name" value="SGNH_hydro_sf"/>
</dbReference>
<sequence length="297" mass="33610">MKKITRLFLCLLLTLSLAVPAAAAPASYPSQMGFSSRKAVKILMIGNSYTWFNKMPEMLEKISSSAGVKTKVTSVTCGGASLRHFADRSTRIGRRVNQLLKNQKWDYVILQDRHFYPIAYPERLYDAVLDLKPRIEAAGAKTVLFMTWAPYGYSKDYSMYKNVVKGREDYQKQIQEIYETTAREANALVVPAGLSVTKADKADIVKRLLRRDGSHPNYAGSYVTACTIFKTLFPDSSDTITYYGRFASKPRTARALQRIAINTAKSYQQPNNEETKTETAFSWWSLFFVPSAFVYTN</sequence>
<dbReference type="InterPro" id="IPR032616">
    <property type="entry name" value="DUF4886"/>
</dbReference>
<dbReference type="Proteomes" id="UP000824041">
    <property type="component" value="Unassembled WGS sequence"/>
</dbReference>
<evidence type="ECO:0000313" key="4">
    <source>
        <dbReference type="Proteomes" id="UP000824041"/>
    </source>
</evidence>
<accession>A0A9D2DUI6</accession>
<dbReference type="EMBL" id="DXBU01000155">
    <property type="protein sequence ID" value="HIZ23452.1"/>
    <property type="molecule type" value="Genomic_DNA"/>
</dbReference>
<evidence type="ECO:0000313" key="3">
    <source>
        <dbReference type="EMBL" id="HIZ23452.1"/>
    </source>
</evidence>
<reference evidence="3" key="1">
    <citation type="journal article" date="2021" name="PeerJ">
        <title>Extensive microbial diversity within the chicken gut microbiome revealed by metagenomics and culture.</title>
        <authorList>
            <person name="Gilroy R."/>
            <person name="Ravi A."/>
            <person name="Getino M."/>
            <person name="Pursley I."/>
            <person name="Horton D.L."/>
            <person name="Alikhan N.F."/>
            <person name="Baker D."/>
            <person name="Gharbi K."/>
            <person name="Hall N."/>
            <person name="Watson M."/>
            <person name="Adriaenssens E.M."/>
            <person name="Foster-Nyarko E."/>
            <person name="Jarju S."/>
            <person name="Secka A."/>
            <person name="Antonio M."/>
            <person name="Oren A."/>
            <person name="Chaudhuri R.R."/>
            <person name="La Ragione R."/>
            <person name="Hildebrand F."/>
            <person name="Pallen M.J."/>
        </authorList>
    </citation>
    <scope>NUCLEOTIDE SEQUENCE</scope>
    <source>
        <strain evidence="3">14324</strain>
    </source>
</reference>
<evidence type="ECO:0000259" key="2">
    <source>
        <dbReference type="Pfam" id="PF16227"/>
    </source>
</evidence>
<dbReference type="CDD" id="cd00229">
    <property type="entry name" value="SGNH_hydrolase"/>
    <property type="match status" value="1"/>
</dbReference>
<dbReference type="SUPFAM" id="SSF52266">
    <property type="entry name" value="SGNH hydrolase"/>
    <property type="match status" value="1"/>
</dbReference>
<proteinExistence type="predicted"/>
<dbReference type="AlphaFoldDB" id="A0A9D2DUI6"/>
<feature type="chain" id="PRO_5038789512" evidence="1">
    <location>
        <begin position="24"/>
        <end position="297"/>
    </location>
</feature>